<feature type="transmembrane region" description="Helical" evidence="1">
    <location>
        <begin position="206"/>
        <end position="226"/>
    </location>
</feature>
<keyword evidence="3" id="KW-1185">Reference proteome</keyword>
<feature type="transmembrane region" description="Helical" evidence="1">
    <location>
        <begin position="246"/>
        <end position="268"/>
    </location>
</feature>
<feature type="transmembrane region" description="Helical" evidence="1">
    <location>
        <begin position="339"/>
        <end position="360"/>
    </location>
</feature>
<keyword evidence="1" id="KW-1133">Transmembrane helix</keyword>
<organism evidence="2 3">
    <name type="scientific">Nocardioides piscis</name>
    <dbReference type="NCBI Taxonomy" id="2714938"/>
    <lineage>
        <taxon>Bacteria</taxon>
        <taxon>Bacillati</taxon>
        <taxon>Actinomycetota</taxon>
        <taxon>Actinomycetes</taxon>
        <taxon>Propionibacteriales</taxon>
        <taxon>Nocardioidaceae</taxon>
        <taxon>Nocardioides</taxon>
    </lineage>
</organism>
<reference evidence="2 3" key="1">
    <citation type="submission" date="2020-03" db="EMBL/GenBank/DDBJ databases">
        <title>Nocardioides sp. nov., isolated from fish.</title>
        <authorList>
            <person name="Hyun D.-W."/>
            <person name="Bae J.-W."/>
        </authorList>
    </citation>
    <scope>NUCLEOTIDE SEQUENCE [LARGE SCALE GENOMIC DNA]</scope>
    <source>
        <strain evidence="2 3">HDW12A</strain>
    </source>
</reference>
<dbReference type="RefSeq" id="WP_166317470.1">
    <property type="nucleotide sequence ID" value="NZ_CP049866.1"/>
</dbReference>
<evidence type="ECO:0000313" key="3">
    <source>
        <dbReference type="Proteomes" id="UP000502035"/>
    </source>
</evidence>
<dbReference type="InterPro" id="IPR045931">
    <property type="entry name" value="DUF6350"/>
</dbReference>
<keyword evidence="1" id="KW-0472">Membrane</keyword>
<proteinExistence type="predicted"/>
<protein>
    <submittedName>
        <fullName evidence="2">Uncharacterized protein</fullName>
    </submittedName>
</protein>
<evidence type="ECO:0000313" key="2">
    <source>
        <dbReference type="EMBL" id="QIK75507.1"/>
    </source>
</evidence>
<gene>
    <name evidence="2" type="ORF">G7071_08690</name>
</gene>
<dbReference type="KEGG" id="npi:G7071_08690"/>
<feature type="transmembrane region" description="Helical" evidence="1">
    <location>
        <begin position="308"/>
        <end position="327"/>
    </location>
</feature>
<dbReference type="AlphaFoldDB" id="A0A6G7YFX7"/>
<dbReference type="EMBL" id="CP049866">
    <property type="protein sequence ID" value="QIK75507.1"/>
    <property type="molecule type" value="Genomic_DNA"/>
</dbReference>
<evidence type="ECO:0000256" key="1">
    <source>
        <dbReference type="SAM" id="Phobius"/>
    </source>
</evidence>
<accession>A0A6G7YFX7</accession>
<feature type="transmembrane region" description="Helical" evidence="1">
    <location>
        <begin position="130"/>
        <end position="153"/>
    </location>
</feature>
<feature type="transmembrane region" description="Helical" evidence="1">
    <location>
        <begin position="165"/>
        <end position="194"/>
    </location>
</feature>
<dbReference type="Pfam" id="PF19877">
    <property type="entry name" value="DUF6350"/>
    <property type="match status" value="1"/>
</dbReference>
<dbReference type="Proteomes" id="UP000502035">
    <property type="component" value="Chromosome"/>
</dbReference>
<sequence length="413" mass="41356">MTSLLVDQRSRAAGPQTARPLVLIATLGGMVAALGPMVVFAAVGVVGWFGADAGAHGAPRDGMRTGVLAWLVAHGSGFTVDGVDVDVLPLGLTLLCGWVMWRLAHRVGDLLSGHGPDADRIMDGERDLTVPTAAVLFFTGYAVVAVVAASVAATVQSAPSVPRVVFTSLAMSVVLALPAIAIGSGRAAIWAALVPAVVRQGAATGLAILTGFLAASAVALLLAFGLGIGQAATTMDQLHLTWGEGAAYAVGNAVFVPNATLFSGSFLLGPGFAVGGNTLVSTEAVVLGPLPLFALLAALPAAGVPAGWVSSLVLLPSVVAAVATARWQRKHPALGWVEAALRGCGGGISAGVAFGLLASLAGGAAGPGRMRHVGPFVPDVLVAAITAFGLGGLVGALVMTWWQRRRSADAITT</sequence>
<feature type="transmembrane region" description="Helical" evidence="1">
    <location>
        <begin position="21"/>
        <end position="49"/>
    </location>
</feature>
<feature type="transmembrane region" description="Helical" evidence="1">
    <location>
        <begin position="380"/>
        <end position="402"/>
    </location>
</feature>
<keyword evidence="1" id="KW-0812">Transmembrane</keyword>
<name>A0A6G7YFX7_9ACTN</name>